<protein>
    <submittedName>
        <fullName evidence="1">Uncharacterized protein</fullName>
    </submittedName>
</protein>
<dbReference type="OrthoDB" id="6355587at2"/>
<dbReference type="AlphaFoldDB" id="A0A1V2DU86"/>
<dbReference type="RefSeq" id="WP_076723939.1">
    <property type="nucleotide sequence ID" value="NZ_MSCW01000005.1"/>
</dbReference>
<keyword evidence="2" id="KW-1185">Reference proteome</keyword>
<evidence type="ECO:0000313" key="1">
    <source>
        <dbReference type="EMBL" id="ONF44059.1"/>
    </source>
</evidence>
<dbReference type="STRING" id="135739.BTO32_07135"/>
<proteinExistence type="predicted"/>
<sequence length="318" mass="33957">MQFGAIVAASTLLVACDWVVDGNGGDARTSETEPDLVLDPGDYADTPVSIRPSSDVEAMFGLYADLQDGLLLSWDIRARLDDQAGGESGTTACDGGGTATVHYSDTGEHYQEEWTLNDCVVTTDSEGDIRLSGTFSYDEQIVVDTAERYEEQAAEHYDIEGEIVASSDPVAMRGTIGSVSVNTYDSLGSLSGETDTFEIDGLEFQIGSQYIAITLGDESLREADGETEIDFNGKLIGSAIEGYIEVTTDKTIRWPDTEDCPIEGVVRIESDGDAELRLGDDTGSTRVAEIWVDGQAIETYSSCDELAFFFGGGSGGAL</sequence>
<organism evidence="1 2">
    <name type="scientific">Marinobacter lutaoensis</name>
    <dbReference type="NCBI Taxonomy" id="135739"/>
    <lineage>
        <taxon>Bacteria</taxon>
        <taxon>Pseudomonadati</taxon>
        <taxon>Pseudomonadota</taxon>
        <taxon>Gammaproteobacteria</taxon>
        <taxon>Pseudomonadales</taxon>
        <taxon>Marinobacteraceae</taxon>
        <taxon>Marinobacter</taxon>
    </lineage>
</organism>
<name>A0A1V2DU86_9GAMM</name>
<dbReference type="Proteomes" id="UP000189339">
    <property type="component" value="Unassembled WGS sequence"/>
</dbReference>
<accession>A0A1V2DU86</accession>
<gene>
    <name evidence="1" type="ORF">BTO32_07135</name>
</gene>
<reference evidence="1 2" key="1">
    <citation type="submission" date="2016-12" db="EMBL/GenBank/DDBJ databases">
        <title>Marinobacter lutaoensis whole genome sequencing.</title>
        <authorList>
            <person name="Verma A."/>
            <person name="Krishnamurthi S."/>
        </authorList>
    </citation>
    <scope>NUCLEOTIDE SEQUENCE [LARGE SCALE GENOMIC DNA]</scope>
    <source>
        <strain evidence="1 2">T5054</strain>
    </source>
</reference>
<evidence type="ECO:0000313" key="2">
    <source>
        <dbReference type="Proteomes" id="UP000189339"/>
    </source>
</evidence>
<dbReference type="EMBL" id="MSCW01000005">
    <property type="protein sequence ID" value="ONF44059.1"/>
    <property type="molecule type" value="Genomic_DNA"/>
</dbReference>
<comment type="caution">
    <text evidence="1">The sequence shown here is derived from an EMBL/GenBank/DDBJ whole genome shotgun (WGS) entry which is preliminary data.</text>
</comment>